<evidence type="ECO:0000313" key="2">
    <source>
        <dbReference type="Proteomes" id="UP001566132"/>
    </source>
</evidence>
<dbReference type="EMBL" id="JBDJPC010000001">
    <property type="protein sequence ID" value="KAL1517993.1"/>
    <property type="molecule type" value="Genomic_DNA"/>
</dbReference>
<name>A0ABD1FFD4_HYPHA</name>
<gene>
    <name evidence="1" type="ORF">ABEB36_001683</name>
</gene>
<keyword evidence="2" id="KW-1185">Reference proteome</keyword>
<sequence>MPKSKVTKTAHNNCDGGPLVAFTIYKMHNYDINWFREVTVLWVHAWYGLQFGTVEEPLAARRSPRNEERRKVAVQFDGHVTFLASSLSIAMVRSTRSSAARGKVSLSTGHPPLMVPSRTHRGVPLFSFPDP</sequence>
<protein>
    <submittedName>
        <fullName evidence="1">Uncharacterized protein</fullName>
    </submittedName>
</protein>
<evidence type="ECO:0000313" key="1">
    <source>
        <dbReference type="EMBL" id="KAL1517993.1"/>
    </source>
</evidence>
<dbReference type="Proteomes" id="UP001566132">
    <property type="component" value="Unassembled WGS sequence"/>
</dbReference>
<proteinExistence type="predicted"/>
<reference evidence="1 2" key="1">
    <citation type="submission" date="2024-05" db="EMBL/GenBank/DDBJ databases">
        <title>Genetic variation in Jamaican populations of the coffee berry borer (Hypothenemus hampei).</title>
        <authorList>
            <person name="Errbii M."/>
            <person name="Myrie A."/>
        </authorList>
    </citation>
    <scope>NUCLEOTIDE SEQUENCE [LARGE SCALE GENOMIC DNA]</scope>
    <source>
        <strain evidence="1">JA-Hopewell-2020-01-JO</strain>
        <tissue evidence="1">Whole body</tissue>
    </source>
</reference>
<accession>A0ABD1FFD4</accession>
<dbReference type="AlphaFoldDB" id="A0ABD1FFD4"/>
<organism evidence="1 2">
    <name type="scientific">Hypothenemus hampei</name>
    <name type="common">Coffee berry borer</name>
    <dbReference type="NCBI Taxonomy" id="57062"/>
    <lineage>
        <taxon>Eukaryota</taxon>
        <taxon>Metazoa</taxon>
        <taxon>Ecdysozoa</taxon>
        <taxon>Arthropoda</taxon>
        <taxon>Hexapoda</taxon>
        <taxon>Insecta</taxon>
        <taxon>Pterygota</taxon>
        <taxon>Neoptera</taxon>
        <taxon>Endopterygota</taxon>
        <taxon>Coleoptera</taxon>
        <taxon>Polyphaga</taxon>
        <taxon>Cucujiformia</taxon>
        <taxon>Curculionidae</taxon>
        <taxon>Scolytinae</taxon>
        <taxon>Hypothenemus</taxon>
    </lineage>
</organism>
<comment type="caution">
    <text evidence="1">The sequence shown here is derived from an EMBL/GenBank/DDBJ whole genome shotgun (WGS) entry which is preliminary data.</text>
</comment>